<evidence type="ECO:0000259" key="5">
    <source>
        <dbReference type="Pfam" id="PF07933"/>
    </source>
</evidence>
<dbReference type="InterPro" id="IPR011993">
    <property type="entry name" value="PH-like_dom_sf"/>
</dbReference>
<dbReference type="OrthoDB" id="10265489at2759"/>
<dbReference type="GO" id="GO:0006897">
    <property type="term" value="P:endocytosis"/>
    <property type="evidence" value="ECO:0007669"/>
    <property type="project" value="UniProtKB-KW"/>
</dbReference>
<dbReference type="EMBL" id="VXIV02002869">
    <property type="protein sequence ID" value="KAF6022306.1"/>
    <property type="molecule type" value="Genomic_DNA"/>
</dbReference>
<evidence type="ECO:0000256" key="4">
    <source>
        <dbReference type="ARBA" id="ARBA00022927"/>
    </source>
</evidence>
<dbReference type="Gene3D" id="2.30.29.30">
    <property type="entry name" value="Pleckstrin-homology domain (PH domain)/Phosphotyrosine-binding domain (PTB)"/>
    <property type="match status" value="1"/>
</dbReference>
<name>A0A7J7J9I7_BUGNE</name>
<protein>
    <submittedName>
        <fullName evidence="6">NECAP1</fullName>
    </submittedName>
</protein>
<dbReference type="PANTHER" id="PTHR12847">
    <property type="entry name" value="ATP-BINDING CASSETTE ABC TRANSPORTER-RELATED"/>
    <property type="match status" value="1"/>
</dbReference>
<evidence type="ECO:0000256" key="1">
    <source>
        <dbReference type="ARBA" id="ARBA00007736"/>
    </source>
</evidence>
<keyword evidence="2" id="KW-0813">Transport</keyword>
<dbReference type="GO" id="GO:0015031">
    <property type="term" value="P:protein transport"/>
    <property type="evidence" value="ECO:0007669"/>
    <property type="project" value="UniProtKB-KW"/>
</dbReference>
<evidence type="ECO:0000313" key="6">
    <source>
        <dbReference type="EMBL" id="KAF6022306.1"/>
    </source>
</evidence>
<evidence type="ECO:0000313" key="7">
    <source>
        <dbReference type="Proteomes" id="UP000593567"/>
    </source>
</evidence>
<keyword evidence="7" id="KW-1185">Reference proteome</keyword>
<dbReference type="Proteomes" id="UP000593567">
    <property type="component" value="Unassembled WGS sequence"/>
</dbReference>
<accession>A0A7J7J9I7</accession>
<dbReference type="FunFam" id="2.30.29.30:FF:000064">
    <property type="entry name" value="Adaptin ear-binding coat-associated protein 1"/>
    <property type="match status" value="1"/>
</dbReference>
<comment type="caution">
    <text evidence="6">The sequence shown here is derived from an EMBL/GenBank/DDBJ whole genome shotgun (WGS) entry which is preliminary data.</text>
</comment>
<dbReference type="Pfam" id="PF07933">
    <property type="entry name" value="DUF1681"/>
    <property type="match status" value="1"/>
</dbReference>
<organism evidence="6 7">
    <name type="scientific">Bugula neritina</name>
    <name type="common">Brown bryozoan</name>
    <name type="synonym">Sertularia neritina</name>
    <dbReference type="NCBI Taxonomy" id="10212"/>
    <lineage>
        <taxon>Eukaryota</taxon>
        <taxon>Metazoa</taxon>
        <taxon>Spiralia</taxon>
        <taxon>Lophotrochozoa</taxon>
        <taxon>Bryozoa</taxon>
        <taxon>Gymnolaemata</taxon>
        <taxon>Cheilostomatida</taxon>
        <taxon>Flustrina</taxon>
        <taxon>Buguloidea</taxon>
        <taxon>Bugulidae</taxon>
        <taxon>Bugula</taxon>
    </lineage>
</organism>
<evidence type="ECO:0000256" key="3">
    <source>
        <dbReference type="ARBA" id="ARBA00022583"/>
    </source>
</evidence>
<gene>
    <name evidence="6" type="ORF">EB796_019388</name>
</gene>
<sequence>MADYESVLCVKNEVFVYNIPPRQSNRGYRAADWKLDQPDYTMRMRVVAKGPAVTIKLEDRNNGELFAQCPVEAYPGVAVEAVMDSSRYFVLRLVGDGGRTAFIGVGFQDRADSFDLNVALQDHFRYVAKEKEIASGTAKIDNTPKLDLGFKEGQTIKLNIATKKGPDSKSKARPTGAAGGGLLHRPLPVVESSLLQALRLAKQQQLHLNLVKRALRVHGSPLSKASFNAPPSLSRIIKHLQHMNT</sequence>
<dbReference type="InterPro" id="IPR012466">
    <property type="entry name" value="NECAP_PHear"/>
</dbReference>
<keyword evidence="4" id="KW-0653">Protein transport</keyword>
<evidence type="ECO:0000256" key="2">
    <source>
        <dbReference type="ARBA" id="ARBA00022448"/>
    </source>
</evidence>
<dbReference type="PANTHER" id="PTHR12847:SF9">
    <property type="entry name" value="NECAP-LIKE PROTEIN CG9132"/>
    <property type="match status" value="1"/>
</dbReference>
<proteinExistence type="inferred from homology"/>
<reference evidence="6" key="1">
    <citation type="submission" date="2020-06" db="EMBL/GenBank/DDBJ databases">
        <title>Draft genome of Bugula neritina, a colonial animal packing powerful symbionts and potential medicines.</title>
        <authorList>
            <person name="Rayko M."/>
        </authorList>
    </citation>
    <scope>NUCLEOTIDE SEQUENCE [LARGE SCALE GENOMIC DNA]</scope>
    <source>
        <strain evidence="6">Kwan_BN1</strain>
    </source>
</reference>
<feature type="domain" description="NECAP PHear" evidence="5">
    <location>
        <begin position="4"/>
        <end position="160"/>
    </location>
</feature>
<keyword evidence="3" id="KW-0254">Endocytosis</keyword>
<dbReference type="AlphaFoldDB" id="A0A7J7J9I7"/>
<comment type="similarity">
    <text evidence="1">Belongs to the NECAP family.</text>
</comment>
<dbReference type="GO" id="GO:0030125">
    <property type="term" value="C:clathrin vesicle coat"/>
    <property type="evidence" value="ECO:0007669"/>
    <property type="project" value="TreeGrafter"/>
</dbReference>
<dbReference type="CDD" id="cd13228">
    <property type="entry name" value="PHear_NECAP"/>
    <property type="match status" value="1"/>
</dbReference>
<dbReference type="SUPFAM" id="SSF50729">
    <property type="entry name" value="PH domain-like"/>
    <property type="match status" value="1"/>
</dbReference>